<comment type="similarity">
    <text evidence="2">Belongs to the glycosyl hydrolase 20 family.</text>
</comment>
<dbReference type="WBParaSite" id="GPLIN_000302800">
    <property type="protein sequence ID" value="GPLIN_000302800"/>
    <property type="gene ID" value="GPLIN_000302800"/>
</dbReference>
<proteinExistence type="inferred from homology"/>
<keyword evidence="4" id="KW-0378">Hydrolase</keyword>
<keyword evidence="5" id="KW-0472">Membrane</keyword>
<organism evidence="7 8">
    <name type="scientific">Globodera pallida</name>
    <name type="common">Potato cyst nematode worm</name>
    <name type="synonym">Heterodera pallida</name>
    <dbReference type="NCBI Taxonomy" id="36090"/>
    <lineage>
        <taxon>Eukaryota</taxon>
        <taxon>Metazoa</taxon>
        <taxon>Ecdysozoa</taxon>
        <taxon>Nematoda</taxon>
        <taxon>Chromadorea</taxon>
        <taxon>Rhabditida</taxon>
        <taxon>Tylenchina</taxon>
        <taxon>Tylenchomorpha</taxon>
        <taxon>Tylenchoidea</taxon>
        <taxon>Heteroderidae</taxon>
        <taxon>Heteroderinae</taxon>
        <taxon>Globodera</taxon>
    </lineage>
</organism>
<dbReference type="Proteomes" id="UP000050741">
    <property type="component" value="Unassembled WGS sequence"/>
</dbReference>
<evidence type="ECO:0000313" key="8">
    <source>
        <dbReference type="WBParaSite" id="GPLIN_000302800"/>
    </source>
</evidence>
<feature type="domain" description="Glycoside hydrolase family 20 catalytic" evidence="6">
    <location>
        <begin position="204"/>
        <end position="350"/>
    </location>
</feature>
<keyword evidence="5" id="KW-0812">Transmembrane</keyword>
<accession>A0A183BQZ2</accession>
<evidence type="ECO:0000313" key="7">
    <source>
        <dbReference type="Proteomes" id="UP000050741"/>
    </source>
</evidence>
<feature type="transmembrane region" description="Helical" evidence="5">
    <location>
        <begin position="24"/>
        <end position="44"/>
    </location>
</feature>
<name>A0A183BQZ2_GLOPA</name>
<dbReference type="CDD" id="cd06565">
    <property type="entry name" value="GH20_GcnA-like"/>
    <property type="match status" value="1"/>
</dbReference>
<evidence type="ECO:0000256" key="2">
    <source>
        <dbReference type="ARBA" id="ARBA00006285"/>
    </source>
</evidence>
<dbReference type="InterPro" id="IPR038901">
    <property type="entry name" value="HEXDC-like"/>
</dbReference>
<evidence type="ECO:0000256" key="5">
    <source>
        <dbReference type="SAM" id="Phobius"/>
    </source>
</evidence>
<dbReference type="GO" id="GO:0005975">
    <property type="term" value="P:carbohydrate metabolic process"/>
    <property type="evidence" value="ECO:0007669"/>
    <property type="project" value="InterPro"/>
</dbReference>
<dbReference type="Pfam" id="PF00728">
    <property type="entry name" value="Glyco_hydro_20"/>
    <property type="match status" value="1"/>
</dbReference>
<dbReference type="PANTHER" id="PTHR21040:SF11">
    <property type="entry name" value="BETA-N-ACETYLHEXOSAMINIDASE"/>
    <property type="match status" value="1"/>
</dbReference>
<reference evidence="8" key="3">
    <citation type="submission" date="2016-06" db="UniProtKB">
        <authorList>
            <consortium name="WormBaseParasite"/>
        </authorList>
    </citation>
    <scope>IDENTIFICATION</scope>
</reference>
<protein>
    <recommendedName>
        <fullName evidence="3">beta-N-acetylhexosaminidase</fullName>
        <ecNumber evidence="3">3.2.1.52</ecNumber>
    </recommendedName>
</protein>
<reference evidence="7" key="2">
    <citation type="submission" date="2014-05" db="EMBL/GenBank/DDBJ databases">
        <title>The genome and life-stage specific transcriptomes of Globodera pallida elucidate key aspects of plant parasitism by a cyst nematode.</title>
        <authorList>
            <person name="Cotton J.A."/>
            <person name="Lilley C.J."/>
            <person name="Jones L.M."/>
            <person name="Kikuchi T."/>
            <person name="Reid A.J."/>
            <person name="Thorpe P."/>
            <person name="Tsai I.J."/>
            <person name="Beasley H."/>
            <person name="Blok V."/>
            <person name="Cock P.J.A."/>
            <person name="Van den Akker S.E."/>
            <person name="Holroyd N."/>
            <person name="Hunt M."/>
            <person name="Mantelin S."/>
            <person name="Naghra H."/>
            <person name="Pain A."/>
            <person name="Palomares-Rius J.E."/>
            <person name="Zarowiecki M."/>
            <person name="Berriman M."/>
            <person name="Jones J.T."/>
            <person name="Urwin P.E."/>
        </authorList>
    </citation>
    <scope>NUCLEOTIDE SEQUENCE [LARGE SCALE GENOMIC DNA]</scope>
    <source>
        <strain evidence="7">Lindley</strain>
    </source>
</reference>
<dbReference type="EC" id="3.2.1.52" evidence="3"/>
<dbReference type="InterPro" id="IPR017853">
    <property type="entry name" value="GH"/>
</dbReference>
<evidence type="ECO:0000256" key="4">
    <source>
        <dbReference type="ARBA" id="ARBA00022801"/>
    </source>
</evidence>
<dbReference type="AlphaFoldDB" id="A0A183BQZ2"/>
<evidence type="ECO:0000256" key="1">
    <source>
        <dbReference type="ARBA" id="ARBA00001231"/>
    </source>
</evidence>
<dbReference type="InterPro" id="IPR015883">
    <property type="entry name" value="Glyco_hydro_20_cat"/>
</dbReference>
<sequence>MAIASGSFCRRAVRVVHLLPLQRLRFLCSVLFLVLLFFLIIFYLNISIGPITDSAAMRQKLHSQSVQMGRLQSELIDVSIKMETLRNSESECQSLLANLQQKFGVPSNGVLFQNRGRPPLFVNGAQQQKNARRAAAQTDVYPLLTPEGNFVPSKLWVHFDLKGAPFKVTYFIELLRFVRKMGANGVLIEWEEMFPYKGRLASAVNGNAYSLEEIELVLTEAKLIGLEVVPLVQTFGHLEWVLKLKQFAHLREDPQFPQVICIGASEAFELIKEMIVQVAEVHGRFGMKHFHMGADEVFQLGVCNESIREMGNQDGRERTILWHISRVASFIKETFSVTVLAWHDMLIQMTERDLMDYQMTDKLEPVLWSYAEDLNMYLPFSNWMALKPFKNVWGASAFKGADGPMRFHSNPIHYVRNHESWTDQMTRVYSEFDRFQGLIITGWSRYDHLAILCELFPVGIPTLSMSIETITMGRPLNGMYDKTKELLQCQPPVMPGYITGCQFPGRKIYELVNECFYELRQFRKYFDADFDLNGWASVWRKGKRSPPPFTLRNVWGASAFKGADGPMRFHSNPIHYVRNHESWTDQMTRVYSEFDRFQGLIITGWSRYDHLAILCELFPVGIPTLSMSIETITMGRPLNGMYDKTKELLQCQPPVMPGYITGCQFPGRKIYELVNECFYELRQFRKYFDADFDLNGWASVLAERETFSSPFYIEKVLPNIYMHLSILERIEHDLREELQKYFFAELADEFVLTYMGDQLETLRARKAMGQRILKTKTFARRPFVKYPPQLNTFSFHGHFLINYDLKIKA</sequence>
<dbReference type="PANTHER" id="PTHR21040">
    <property type="entry name" value="BCDNA.GH04120"/>
    <property type="match status" value="1"/>
</dbReference>
<reference evidence="7" key="1">
    <citation type="submission" date="2013-12" db="EMBL/GenBank/DDBJ databases">
        <authorList>
            <person name="Aslett M."/>
        </authorList>
    </citation>
    <scope>NUCLEOTIDE SEQUENCE [LARGE SCALE GENOMIC DNA]</scope>
    <source>
        <strain evidence="7">Lindley</strain>
    </source>
</reference>
<keyword evidence="7" id="KW-1185">Reference proteome</keyword>
<comment type="catalytic activity">
    <reaction evidence="1">
        <text>Hydrolysis of terminal non-reducing N-acetyl-D-hexosamine residues in N-acetyl-beta-D-hexosaminides.</text>
        <dbReference type="EC" id="3.2.1.52"/>
    </reaction>
</comment>
<dbReference type="Gene3D" id="3.20.20.80">
    <property type="entry name" value="Glycosidases"/>
    <property type="match status" value="1"/>
</dbReference>
<evidence type="ECO:0000259" key="6">
    <source>
        <dbReference type="Pfam" id="PF00728"/>
    </source>
</evidence>
<evidence type="ECO:0000256" key="3">
    <source>
        <dbReference type="ARBA" id="ARBA00012663"/>
    </source>
</evidence>
<dbReference type="SUPFAM" id="SSF51445">
    <property type="entry name" value="(Trans)glycosidases"/>
    <property type="match status" value="1"/>
</dbReference>
<dbReference type="GO" id="GO:0004563">
    <property type="term" value="F:beta-N-acetylhexosaminidase activity"/>
    <property type="evidence" value="ECO:0007669"/>
    <property type="project" value="UniProtKB-EC"/>
</dbReference>
<keyword evidence="5" id="KW-1133">Transmembrane helix</keyword>